<dbReference type="AlphaFoldDB" id="A0A7X1FA74"/>
<reference evidence="2 3" key="1">
    <citation type="submission" date="2020-08" db="EMBL/GenBank/DDBJ databases">
        <title>The genome sequence of Novosphingobium flavum 4Y4.</title>
        <authorList>
            <person name="Liu Y."/>
        </authorList>
    </citation>
    <scope>NUCLEOTIDE SEQUENCE [LARGE SCALE GENOMIC DNA]</scope>
    <source>
        <strain evidence="2 3">4Y4</strain>
    </source>
</reference>
<evidence type="ECO:0000313" key="3">
    <source>
        <dbReference type="Proteomes" id="UP000520156"/>
    </source>
</evidence>
<dbReference type="EMBL" id="JACLAU010000031">
    <property type="protein sequence ID" value="MBC2653004.1"/>
    <property type="molecule type" value="Genomic_DNA"/>
</dbReference>
<evidence type="ECO:0000256" key="1">
    <source>
        <dbReference type="SAM" id="SignalP"/>
    </source>
</evidence>
<keyword evidence="3" id="KW-1185">Reference proteome</keyword>
<feature type="signal peptide" evidence="1">
    <location>
        <begin position="1"/>
        <end position="22"/>
    </location>
</feature>
<dbReference type="Proteomes" id="UP000520156">
    <property type="component" value="Unassembled WGS sequence"/>
</dbReference>
<gene>
    <name evidence="2" type="ORF">H7F49_15005</name>
</gene>
<feature type="chain" id="PRO_5031005071" evidence="1">
    <location>
        <begin position="23"/>
        <end position="229"/>
    </location>
</feature>
<sequence>MKSFAAGIAAAFLLMLSSGANAGERVMYQEITDNKPDVGVSTTVYLGDRMLEQRRGQYMDCIVPKFDHTGKALGGWTLTIKSGEPICKTTPSAKRYTPNYVNGQSAVAQYTYDVVLKEEKPGSYKICLFNMVNVTCAKDKAKSDFEAGPWFVYSKSSFQQTIEYAGRNGDVLKFIYSEFTDGLAREAFTREFQVDLSQGNVAAYKGAIIEIESASNASITYKVVRNFQQ</sequence>
<evidence type="ECO:0000313" key="2">
    <source>
        <dbReference type="EMBL" id="MBC2653004.1"/>
    </source>
</evidence>
<dbReference type="RefSeq" id="WP_185684388.1">
    <property type="nucleotide sequence ID" value="NZ_JACLAU010000031.1"/>
</dbReference>
<protein>
    <submittedName>
        <fullName evidence="2">Uncharacterized protein</fullName>
    </submittedName>
</protein>
<accession>A0A7X1FA74</accession>
<organism evidence="2 3">
    <name type="scientific">Novosphingobium aerophilum</name>
    <dbReference type="NCBI Taxonomy" id="2839843"/>
    <lineage>
        <taxon>Bacteria</taxon>
        <taxon>Pseudomonadati</taxon>
        <taxon>Pseudomonadota</taxon>
        <taxon>Alphaproteobacteria</taxon>
        <taxon>Sphingomonadales</taxon>
        <taxon>Sphingomonadaceae</taxon>
        <taxon>Novosphingobium</taxon>
    </lineage>
</organism>
<keyword evidence="1" id="KW-0732">Signal</keyword>
<comment type="caution">
    <text evidence="2">The sequence shown here is derived from an EMBL/GenBank/DDBJ whole genome shotgun (WGS) entry which is preliminary data.</text>
</comment>
<name>A0A7X1FA74_9SPHN</name>
<proteinExistence type="predicted"/>